<reference evidence="5" key="1">
    <citation type="journal article" date="2019" name="Int. J. Syst. Evol. Microbiol.">
        <title>The Global Catalogue of Microorganisms (GCM) 10K type strain sequencing project: providing services to taxonomists for standard genome sequencing and annotation.</title>
        <authorList>
            <consortium name="The Broad Institute Genomics Platform"/>
            <consortium name="The Broad Institute Genome Sequencing Center for Infectious Disease"/>
            <person name="Wu L."/>
            <person name="Ma J."/>
        </authorList>
    </citation>
    <scope>NUCLEOTIDE SEQUENCE [LARGE SCALE GENOMIC DNA]</scope>
    <source>
        <strain evidence="5">JCM 18304</strain>
    </source>
</reference>
<dbReference type="PANTHER" id="PTHR30483">
    <property type="entry name" value="LEUCINE-SPECIFIC-BINDING PROTEIN"/>
    <property type="match status" value="1"/>
</dbReference>
<evidence type="ECO:0000313" key="4">
    <source>
        <dbReference type="EMBL" id="GAA5186179.1"/>
    </source>
</evidence>
<dbReference type="Pfam" id="PF13458">
    <property type="entry name" value="Peripla_BP_6"/>
    <property type="match status" value="1"/>
</dbReference>
<evidence type="ECO:0000259" key="3">
    <source>
        <dbReference type="Pfam" id="PF13458"/>
    </source>
</evidence>
<evidence type="ECO:0000256" key="2">
    <source>
        <dbReference type="ARBA" id="ARBA00022729"/>
    </source>
</evidence>
<dbReference type="EMBL" id="BAABJQ010000008">
    <property type="protein sequence ID" value="GAA5186179.1"/>
    <property type="molecule type" value="Genomic_DNA"/>
</dbReference>
<comment type="caution">
    <text evidence="4">The sequence shown here is derived from an EMBL/GenBank/DDBJ whole genome shotgun (WGS) entry which is preliminary data.</text>
</comment>
<protein>
    <recommendedName>
        <fullName evidence="3">Leucine-binding protein domain-containing protein</fullName>
    </recommendedName>
</protein>
<evidence type="ECO:0000256" key="1">
    <source>
        <dbReference type="ARBA" id="ARBA00010062"/>
    </source>
</evidence>
<dbReference type="InterPro" id="IPR051010">
    <property type="entry name" value="BCAA_transport"/>
</dbReference>
<dbReference type="Gene3D" id="3.40.50.2300">
    <property type="match status" value="2"/>
</dbReference>
<proteinExistence type="inferred from homology"/>
<evidence type="ECO:0000313" key="5">
    <source>
        <dbReference type="Proteomes" id="UP001501570"/>
    </source>
</evidence>
<organism evidence="4 5">
    <name type="scientific">Rugosimonospora acidiphila</name>
    <dbReference type="NCBI Taxonomy" id="556531"/>
    <lineage>
        <taxon>Bacteria</taxon>
        <taxon>Bacillati</taxon>
        <taxon>Actinomycetota</taxon>
        <taxon>Actinomycetes</taxon>
        <taxon>Micromonosporales</taxon>
        <taxon>Micromonosporaceae</taxon>
        <taxon>Rugosimonospora</taxon>
    </lineage>
</organism>
<name>A0ABP9RUC8_9ACTN</name>
<sequence>MSSQPWIATSIKNGAQLAASELESQGGVTVGTAKRHLSVQVLDNGGSSTKAAADARTAVREHAAMLLIDGVGASSVAQVTDPANLPVFICFDGGDGLIDPSKWPTLFRMAPADQPMARRLADYIANSHPSVGLLSDDSDYGQQGRAALHKAFGIDGVRIVSDGQLPARVADVTPQVLGAKQAGATRLIVWASAADVAAIVQAVHEVGWSVPIITGTTGEDPLVRQRLAQHPDWLHDVTFVSFRMTAEVGPAPFEAFRGRYEAKFGAEHVGVSQNGKAVIQPPDWAMFSYDAVRLVMSALASGGSAGTALMEKLNQVSIVGANGDYRGYGPAQHEGVNPSDMYFARFDGFTFVPVGDDPLSDTLPSVNQLS</sequence>
<dbReference type="SUPFAM" id="SSF53822">
    <property type="entry name" value="Periplasmic binding protein-like I"/>
    <property type="match status" value="1"/>
</dbReference>
<dbReference type="PANTHER" id="PTHR30483:SF6">
    <property type="entry name" value="PERIPLASMIC BINDING PROTEIN OF ABC TRANSPORTER FOR NATURAL AMINO ACIDS"/>
    <property type="match status" value="1"/>
</dbReference>
<dbReference type="Proteomes" id="UP001501570">
    <property type="component" value="Unassembled WGS sequence"/>
</dbReference>
<feature type="domain" description="Leucine-binding protein" evidence="3">
    <location>
        <begin position="8"/>
        <end position="347"/>
    </location>
</feature>
<dbReference type="InterPro" id="IPR028082">
    <property type="entry name" value="Peripla_BP_I"/>
</dbReference>
<comment type="similarity">
    <text evidence="1">Belongs to the leucine-binding protein family.</text>
</comment>
<keyword evidence="2" id="KW-0732">Signal</keyword>
<keyword evidence="5" id="KW-1185">Reference proteome</keyword>
<accession>A0ABP9RUC8</accession>
<gene>
    <name evidence="4" type="ORF">GCM10023322_31860</name>
</gene>
<dbReference type="InterPro" id="IPR028081">
    <property type="entry name" value="Leu-bd"/>
</dbReference>